<accession>A0A0D2AMU7</accession>
<evidence type="ECO:0000313" key="1">
    <source>
        <dbReference type="EMBL" id="KIW41291.1"/>
    </source>
</evidence>
<keyword evidence="2" id="KW-1185">Reference proteome</keyword>
<dbReference type="Proteomes" id="UP000053342">
    <property type="component" value="Unassembled WGS sequence"/>
</dbReference>
<organism evidence="1 2">
    <name type="scientific">Exophiala oligosperma</name>
    <dbReference type="NCBI Taxonomy" id="215243"/>
    <lineage>
        <taxon>Eukaryota</taxon>
        <taxon>Fungi</taxon>
        <taxon>Dikarya</taxon>
        <taxon>Ascomycota</taxon>
        <taxon>Pezizomycotina</taxon>
        <taxon>Eurotiomycetes</taxon>
        <taxon>Chaetothyriomycetidae</taxon>
        <taxon>Chaetothyriales</taxon>
        <taxon>Herpotrichiellaceae</taxon>
        <taxon>Exophiala</taxon>
    </lineage>
</organism>
<proteinExistence type="predicted"/>
<dbReference type="EMBL" id="KN847337">
    <property type="protein sequence ID" value="KIW41291.1"/>
    <property type="molecule type" value="Genomic_DNA"/>
</dbReference>
<dbReference type="RefSeq" id="XP_016261507.1">
    <property type="nucleotide sequence ID" value="XM_016408027.1"/>
</dbReference>
<name>A0A0D2AMU7_9EURO</name>
<dbReference type="GeneID" id="27358937"/>
<dbReference type="VEuPathDB" id="FungiDB:PV06_06863"/>
<dbReference type="HOGENOM" id="CLU_1326386_0_0_1"/>
<evidence type="ECO:0000313" key="2">
    <source>
        <dbReference type="Proteomes" id="UP000053342"/>
    </source>
</evidence>
<protein>
    <submittedName>
        <fullName evidence="1">Uncharacterized protein</fullName>
    </submittedName>
</protein>
<reference evidence="1 2" key="1">
    <citation type="submission" date="2015-01" db="EMBL/GenBank/DDBJ databases">
        <title>The Genome Sequence of Exophiala oligosperma CBS72588.</title>
        <authorList>
            <consortium name="The Broad Institute Genomics Platform"/>
            <person name="Cuomo C."/>
            <person name="de Hoog S."/>
            <person name="Gorbushina A."/>
            <person name="Stielow B."/>
            <person name="Teixiera M."/>
            <person name="Abouelleil A."/>
            <person name="Chapman S.B."/>
            <person name="Priest M."/>
            <person name="Young S.K."/>
            <person name="Wortman J."/>
            <person name="Nusbaum C."/>
            <person name="Birren B."/>
        </authorList>
    </citation>
    <scope>NUCLEOTIDE SEQUENCE [LARGE SCALE GENOMIC DNA]</scope>
    <source>
        <strain evidence="1 2">CBS 72588</strain>
    </source>
</reference>
<dbReference type="AlphaFoldDB" id="A0A0D2AMU7"/>
<sequence length="207" mass="23096">MPAIFHVPIVSLKTGAGCLQEIEFDSPTLDEPSPFHTNGVLSLFGRLLEAKRSTQTIADDPSWVHTEGKLGIWRSGSPGFQEPPRPPSHCFVLRDEQTSEPIGKVQFDDLSDTPEVFTCLLVEDEKLTGQEDFDVGSVRSLVCCVGEMVTRRCIRKYWILALKPCGQLPRTYRRVGVAVAAHRKIDGTKCIGLPMHKLGRQTRIRLI</sequence>
<gene>
    <name evidence="1" type="ORF">PV06_06863</name>
</gene>